<feature type="region of interest" description="Disordered" evidence="1">
    <location>
        <begin position="1"/>
        <end position="81"/>
    </location>
</feature>
<accession>A0A803QKI6</accession>
<evidence type="ECO:0000313" key="3">
    <source>
        <dbReference type="Proteomes" id="UP000596661"/>
    </source>
</evidence>
<dbReference type="AlphaFoldDB" id="A0A803QKI6"/>
<dbReference type="EnsemblPlants" id="evm.model.10.1674">
    <property type="protein sequence ID" value="cds.evm.model.10.1674"/>
    <property type="gene ID" value="evm.TU.10.1674"/>
</dbReference>
<feature type="compositionally biased region" description="Polar residues" evidence="1">
    <location>
        <begin position="1"/>
        <end position="13"/>
    </location>
</feature>
<organism evidence="2 3">
    <name type="scientific">Cannabis sativa</name>
    <name type="common">Hemp</name>
    <name type="synonym">Marijuana</name>
    <dbReference type="NCBI Taxonomy" id="3483"/>
    <lineage>
        <taxon>Eukaryota</taxon>
        <taxon>Viridiplantae</taxon>
        <taxon>Streptophyta</taxon>
        <taxon>Embryophyta</taxon>
        <taxon>Tracheophyta</taxon>
        <taxon>Spermatophyta</taxon>
        <taxon>Magnoliopsida</taxon>
        <taxon>eudicotyledons</taxon>
        <taxon>Gunneridae</taxon>
        <taxon>Pentapetalae</taxon>
        <taxon>rosids</taxon>
        <taxon>fabids</taxon>
        <taxon>Rosales</taxon>
        <taxon>Cannabaceae</taxon>
        <taxon>Cannabis</taxon>
    </lineage>
</organism>
<feature type="compositionally biased region" description="Basic and acidic residues" evidence="1">
    <location>
        <begin position="62"/>
        <end position="81"/>
    </location>
</feature>
<dbReference type="Proteomes" id="UP000596661">
    <property type="component" value="Unassembled WGS sequence"/>
</dbReference>
<keyword evidence="3" id="KW-1185">Reference proteome</keyword>
<evidence type="ECO:0000313" key="2">
    <source>
        <dbReference type="EnsemblPlants" id="cds.evm.model.10.1674"/>
    </source>
</evidence>
<reference evidence="2" key="1">
    <citation type="submission" date="2021-03" db="UniProtKB">
        <authorList>
            <consortium name="EnsemblPlants"/>
        </authorList>
    </citation>
    <scope>IDENTIFICATION</scope>
</reference>
<evidence type="ECO:0000256" key="1">
    <source>
        <dbReference type="SAM" id="MobiDB-lite"/>
    </source>
</evidence>
<name>A0A803QKI6_CANSA</name>
<feature type="compositionally biased region" description="Basic and acidic residues" evidence="1">
    <location>
        <begin position="15"/>
        <end position="31"/>
    </location>
</feature>
<dbReference type="Gramene" id="evm.model.10.1674">
    <property type="protein sequence ID" value="cds.evm.model.10.1674"/>
    <property type="gene ID" value="evm.TU.10.1674"/>
</dbReference>
<feature type="compositionally biased region" description="Polar residues" evidence="1">
    <location>
        <begin position="40"/>
        <end position="59"/>
    </location>
</feature>
<proteinExistence type="predicted"/>
<dbReference type="EMBL" id="UZAU01000821">
    <property type="status" value="NOT_ANNOTATED_CDS"/>
    <property type="molecule type" value="Genomic_DNA"/>
</dbReference>
<sequence>MGSSPDTEQSPVRKTSYERASERTQIQDRRPTGPPHTADRTNCNSIRSNSNNAGNQSPPWDSLHKSNDSRPHCDSAKEKGPVVRLIGRPRRLYHKCEEYEIQRVKMVPEIIPMWPRLSLRFFVLGVEMPSKVYSGPAVVRILSPSPTILVYRITGVIFPSPGPWYFRTSPICTIRRFRAEERPSPEASVAFCAYTGAKVSVLVGFSSLFLPTSSTEGSSLESSSRSPYFSWRRAIILSIF</sequence>
<protein>
    <submittedName>
        <fullName evidence="2">Uncharacterized protein</fullName>
    </submittedName>
</protein>